<dbReference type="PANTHER" id="PTHR14667">
    <property type="entry name" value="BARDET-BIEDL SYNDROME 10 PROTEIN"/>
    <property type="match status" value="1"/>
</dbReference>
<reference evidence="7" key="2">
    <citation type="journal article" date="2020" name="Nat. Ecol. Evol.">
        <title>Deeply conserved synteny resolves early events in vertebrate evolution.</title>
        <authorList>
            <person name="Simakov O."/>
            <person name="Marletaz F."/>
            <person name="Yue J.X."/>
            <person name="O'Connell B."/>
            <person name="Jenkins J."/>
            <person name="Brandt A."/>
            <person name="Calef R."/>
            <person name="Tung C.H."/>
            <person name="Huang T.K."/>
            <person name="Schmutz J."/>
            <person name="Satoh N."/>
            <person name="Yu J.K."/>
            <person name="Putnam N.H."/>
            <person name="Green R.E."/>
            <person name="Rokhsar D.S."/>
        </authorList>
    </citation>
    <scope>NUCLEOTIDE SEQUENCE [LARGE SCALE GENOMIC DNA]</scope>
    <source>
        <strain evidence="7">S238N-H82</strain>
    </source>
</reference>
<dbReference type="EMBL" id="GG666511">
    <property type="protein sequence ID" value="EEN60683.1"/>
    <property type="molecule type" value="Genomic_DNA"/>
</dbReference>
<evidence type="ECO:0000256" key="2">
    <source>
        <dbReference type="ARBA" id="ARBA00022741"/>
    </source>
</evidence>
<accession>C3YGG2</accession>
<proteinExistence type="inferred from homology"/>
<organism>
    <name type="scientific">Branchiostoma floridae</name>
    <name type="common">Florida lancelet</name>
    <name type="synonym">Amphioxus</name>
    <dbReference type="NCBI Taxonomy" id="7739"/>
    <lineage>
        <taxon>Eukaryota</taxon>
        <taxon>Metazoa</taxon>
        <taxon>Chordata</taxon>
        <taxon>Cephalochordata</taxon>
        <taxon>Leptocardii</taxon>
        <taxon>Amphioxiformes</taxon>
        <taxon>Branchiostomatidae</taxon>
        <taxon>Branchiostoma</taxon>
    </lineage>
</organism>
<sequence length="584" mass="64160">MSCVSVDIRTAASICHTLCSILQGSFGPNALHNMISTATGQVLITSDGSTIIKSLHLSHPIGNLIMDAVQSHHAVTGDGTKTFLLILREALQTICNICEKETNQSHIKDQVQKGQVQKLCIQMSQAFSRLLDHTFPEVVHPTILKHAVVTDFDNLLQVREYFLNIVNTFLSGKFTARVVEILTEIVCSVVFKTAADVKDLSTAVLQLIDDFELVWLEVPGKPVSSSHVVDGIILLRDFAVKADHKDSINFAILETPLEPSKTEAPSTLYVRNEEELSVVHSWKQQTVQAIIKELASKGVNILLTSEHVSDMALYLCKASNISVVHHIPKEELQRLRRLSSLQPLIVSSWDVDSIHVGQAKFCKQITCGQNRYVHIGLKEGSGMRAVQGIICGPNSGLCKLFTNAMHNALKVVRMWLDVTNSTCHLQKSVDDSLLKGSFYDWTNCGVKPSLLLGGGTFEMLVNRCLHEHADHTRDSKFSVACKVLSEAVLSVPRTLHANSNIPKSSMNSFPRLLARATKMECAGIDGYSGQLMDSNAAAPVYEPISAKYLLLCHVVQVLQQILRIDSLVSVGLLPEANQSDSDSD</sequence>
<dbReference type="GO" id="GO:0140662">
    <property type="term" value="F:ATP-dependent protein folding chaperone"/>
    <property type="evidence" value="ECO:0007669"/>
    <property type="project" value="InterPro"/>
</dbReference>
<dbReference type="eggNOG" id="KOG0364">
    <property type="taxonomic scope" value="Eukaryota"/>
</dbReference>
<keyword evidence="3 5" id="KW-0067">ATP-binding</keyword>
<reference evidence="6" key="1">
    <citation type="journal article" date="2008" name="Nature">
        <title>The amphioxus genome and the evolution of the chordate karyotype.</title>
        <authorList>
            <consortium name="US DOE Joint Genome Institute (JGI-PGF)"/>
            <person name="Putnam N.H."/>
            <person name="Butts T."/>
            <person name="Ferrier D.E.K."/>
            <person name="Furlong R.F."/>
            <person name="Hellsten U."/>
            <person name="Kawashima T."/>
            <person name="Robinson-Rechavi M."/>
            <person name="Shoguchi E."/>
            <person name="Terry A."/>
            <person name="Yu J.-K."/>
            <person name="Benito-Gutierrez E.L."/>
            <person name="Dubchak I."/>
            <person name="Garcia-Fernandez J."/>
            <person name="Gibson-Brown J.J."/>
            <person name="Grigoriev I.V."/>
            <person name="Horton A.C."/>
            <person name="de Jong P.J."/>
            <person name="Jurka J."/>
            <person name="Kapitonov V.V."/>
            <person name="Kohara Y."/>
            <person name="Kuroki Y."/>
            <person name="Lindquist E."/>
            <person name="Lucas S."/>
            <person name="Osoegawa K."/>
            <person name="Pennacchio L.A."/>
            <person name="Salamov A.A."/>
            <person name="Satou Y."/>
            <person name="Sauka-Spengler T."/>
            <person name="Schmutz J."/>
            <person name="Shin-I T."/>
            <person name="Toyoda A."/>
            <person name="Bronner-Fraser M."/>
            <person name="Fujiyama A."/>
            <person name="Holland L.Z."/>
            <person name="Holland P.W.H."/>
            <person name="Satoh N."/>
            <person name="Rokhsar D.S."/>
        </authorList>
    </citation>
    <scope>NUCLEOTIDE SEQUENCE [LARGE SCALE GENOMIC DNA]</scope>
    <source>
        <strain evidence="6">S238N-H82</strain>
        <tissue evidence="6">Testes</tissue>
    </source>
</reference>
<dbReference type="AlphaFoldDB" id="C3YGG2"/>
<dbReference type="InterPro" id="IPR042619">
    <property type="entry name" value="BBS10"/>
</dbReference>
<evidence type="ECO:0000256" key="5">
    <source>
        <dbReference type="RuleBase" id="RU004187"/>
    </source>
</evidence>
<evidence type="ECO:0000256" key="1">
    <source>
        <dbReference type="ARBA" id="ARBA00008020"/>
    </source>
</evidence>
<name>C3YGG2_BRAFL</name>
<dbReference type="InterPro" id="IPR027409">
    <property type="entry name" value="GroEL-like_apical_dom_sf"/>
</dbReference>
<dbReference type="InterPro" id="IPR027410">
    <property type="entry name" value="TCP-1-like_intermed_sf"/>
</dbReference>
<keyword evidence="2 5" id="KW-0547">Nucleotide-binding</keyword>
<dbReference type="PRINTS" id="PR00304">
    <property type="entry name" value="TCOMPLEXTCP1"/>
</dbReference>
<dbReference type="SUPFAM" id="SSF48592">
    <property type="entry name" value="GroEL equatorial domain-like"/>
    <property type="match status" value="1"/>
</dbReference>
<gene>
    <name evidence="8" type="primary">LOC118418468</name>
    <name evidence="6" type="ORF">BRAFLDRAFT_127427</name>
</gene>
<keyword evidence="4 5" id="KW-0143">Chaperone</keyword>
<dbReference type="InParanoid" id="C3YGG2"/>
<keyword evidence="7" id="KW-1185">Reference proteome</keyword>
<dbReference type="Gene3D" id="3.30.260.10">
    <property type="entry name" value="TCP-1-like chaperonin intermediate domain"/>
    <property type="match status" value="1"/>
</dbReference>
<dbReference type="InterPro" id="IPR027413">
    <property type="entry name" value="GROEL-like_equatorial_sf"/>
</dbReference>
<dbReference type="OrthoDB" id="9393833at2759"/>
<evidence type="ECO:0000313" key="8">
    <source>
        <dbReference type="RefSeq" id="XP_035680298.1"/>
    </source>
</evidence>
<evidence type="ECO:0000256" key="4">
    <source>
        <dbReference type="ARBA" id="ARBA00023186"/>
    </source>
</evidence>
<dbReference type="Proteomes" id="UP000001554">
    <property type="component" value="Chromosome 6"/>
</dbReference>
<dbReference type="STRING" id="7739.C3YGG2"/>
<dbReference type="PANTHER" id="PTHR14667:SF2">
    <property type="entry name" value="BARDET-BIEDL SYNDROME 10 PROTEIN"/>
    <property type="match status" value="1"/>
</dbReference>
<dbReference type="GO" id="GO:0005524">
    <property type="term" value="F:ATP binding"/>
    <property type="evidence" value="ECO:0007669"/>
    <property type="project" value="UniProtKB-KW"/>
</dbReference>
<dbReference type="Gene3D" id="3.50.7.10">
    <property type="entry name" value="GroEL"/>
    <property type="match status" value="1"/>
</dbReference>
<dbReference type="InterPro" id="IPR017998">
    <property type="entry name" value="Chaperone_TCP-1"/>
</dbReference>
<dbReference type="SUPFAM" id="SSF52029">
    <property type="entry name" value="GroEL apical domain-like"/>
    <property type="match status" value="1"/>
</dbReference>
<reference evidence="8" key="3">
    <citation type="submission" date="2025-04" db="UniProtKB">
        <authorList>
            <consortium name="RefSeq"/>
        </authorList>
    </citation>
    <scope>IDENTIFICATION</scope>
    <source>
        <strain evidence="8">S238N-H82</strain>
        <tissue evidence="8">Testes</tissue>
    </source>
</reference>
<evidence type="ECO:0000313" key="6">
    <source>
        <dbReference type="EMBL" id="EEN60683.1"/>
    </source>
</evidence>
<evidence type="ECO:0000256" key="3">
    <source>
        <dbReference type="ARBA" id="ARBA00022840"/>
    </source>
</evidence>
<dbReference type="Gene3D" id="1.10.560.10">
    <property type="entry name" value="GroEL-like equatorial domain"/>
    <property type="match status" value="1"/>
</dbReference>
<dbReference type="Pfam" id="PF00118">
    <property type="entry name" value="Cpn60_TCP1"/>
    <property type="match status" value="2"/>
</dbReference>
<dbReference type="OMA" id="HAPSHTD"/>
<dbReference type="RefSeq" id="XP_035680298.1">
    <property type="nucleotide sequence ID" value="XM_035824405.1"/>
</dbReference>
<dbReference type="GO" id="GO:0051131">
    <property type="term" value="P:chaperone-mediated protein complex assembly"/>
    <property type="evidence" value="ECO:0000318"/>
    <property type="project" value="GO_Central"/>
</dbReference>
<dbReference type="GeneID" id="118418468"/>
<protein>
    <submittedName>
        <fullName evidence="8">Bardet-Biedl syndrome 10 protein homolog</fullName>
    </submittedName>
</protein>
<dbReference type="InterPro" id="IPR002423">
    <property type="entry name" value="Cpn60/GroEL/TCP-1"/>
</dbReference>
<comment type="similarity">
    <text evidence="1 5">Belongs to the TCP-1 chaperonin family.</text>
</comment>
<dbReference type="KEGG" id="bfo:118418468"/>
<evidence type="ECO:0000313" key="7">
    <source>
        <dbReference type="Proteomes" id="UP000001554"/>
    </source>
</evidence>